<organism evidence="2">
    <name type="scientific">Ixodes ricinus</name>
    <name type="common">Common tick</name>
    <name type="synonym">Acarus ricinus</name>
    <dbReference type="NCBI Taxonomy" id="34613"/>
    <lineage>
        <taxon>Eukaryota</taxon>
        <taxon>Metazoa</taxon>
        <taxon>Ecdysozoa</taxon>
        <taxon>Arthropoda</taxon>
        <taxon>Chelicerata</taxon>
        <taxon>Arachnida</taxon>
        <taxon>Acari</taxon>
        <taxon>Parasitiformes</taxon>
        <taxon>Ixodida</taxon>
        <taxon>Ixodoidea</taxon>
        <taxon>Ixodidae</taxon>
        <taxon>Ixodinae</taxon>
        <taxon>Ixodes</taxon>
    </lineage>
</organism>
<evidence type="ECO:0000313" key="2">
    <source>
        <dbReference type="EMBL" id="JAC93336.1"/>
    </source>
</evidence>
<feature type="signal peptide" evidence="1">
    <location>
        <begin position="1"/>
        <end position="21"/>
    </location>
</feature>
<keyword evidence="1" id="KW-0732">Signal</keyword>
<dbReference type="AlphaFoldDB" id="A0A090X9F5"/>
<accession>A0A090X9F5</accession>
<sequence length="99" mass="11035">MYKISLILPLTLLLVFNVTSGTPEEDGCWSCLERTLNMICQKEGGTSVHTVDFANCKVNCWKPFFGTPSLQQMTPSSPATPVVVFRYKTCKYGVCEGLY</sequence>
<feature type="chain" id="PRO_5001866638" evidence="1">
    <location>
        <begin position="22"/>
        <end position="99"/>
    </location>
</feature>
<name>A0A090X9F5_IXORI</name>
<proteinExistence type="evidence at transcript level"/>
<protein>
    <submittedName>
        <fullName evidence="2">Putative secreted protein</fullName>
    </submittedName>
</protein>
<dbReference type="EMBL" id="GBIH01001374">
    <property type="protein sequence ID" value="JAC93336.1"/>
    <property type="molecule type" value="mRNA"/>
</dbReference>
<evidence type="ECO:0000256" key="1">
    <source>
        <dbReference type="SAM" id="SignalP"/>
    </source>
</evidence>
<reference evidence="2" key="1">
    <citation type="journal article" date="2015" name="PLoS Negl. Trop. Dis.">
        <title>Deep Sequencing Analysis of the Ixodes ricinus Haemocytome.</title>
        <authorList>
            <person name="Kotsyfakis M."/>
            <person name="Kopacek P."/>
            <person name="Franta Z."/>
            <person name="Pedra J.H."/>
            <person name="Ribeiro J.M."/>
        </authorList>
    </citation>
    <scope>NUCLEOTIDE SEQUENCE</scope>
</reference>